<accession>K1WAX7</accession>
<dbReference type="SUPFAM" id="SSF56112">
    <property type="entry name" value="Protein kinase-like (PK-like)"/>
    <property type="match status" value="2"/>
</dbReference>
<dbReference type="Gene3D" id="3.30.200.20">
    <property type="entry name" value="Phosphorylase Kinase, domain 1"/>
    <property type="match status" value="1"/>
</dbReference>
<comment type="catalytic activity">
    <reaction evidence="8">
        <text>L-seryl-[protein] + ATP = O-phospho-L-seryl-[protein] + ADP + H(+)</text>
        <dbReference type="Rhea" id="RHEA:17989"/>
        <dbReference type="Rhea" id="RHEA-COMP:9863"/>
        <dbReference type="Rhea" id="RHEA-COMP:11604"/>
        <dbReference type="ChEBI" id="CHEBI:15378"/>
        <dbReference type="ChEBI" id="CHEBI:29999"/>
        <dbReference type="ChEBI" id="CHEBI:30616"/>
        <dbReference type="ChEBI" id="CHEBI:83421"/>
        <dbReference type="ChEBI" id="CHEBI:456216"/>
        <dbReference type="EC" id="2.7.11.1"/>
    </reaction>
</comment>
<dbReference type="InterPro" id="IPR045864">
    <property type="entry name" value="aa-tRNA-synth_II/BPL/LPL"/>
</dbReference>
<feature type="region of interest" description="Disordered" evidence="11">
    <location>
        <begin position="152"/>
        <end position="176"/>
    </location>
</feature>
<dbReference type="FunFam" id="3.30.200.20:FF:000379">
    <property type="entry name" value="eIF-2-alpha kinase GCN2"/>
    <property type="match status" value="1"/>
</dbReference>
<dbReference type="STRING" id="1220162.K1WAX7"/>
<evidence type="ECO:0000256" key="8">
    <source>
        <dbReference type="ARBA" id="ARBA00048679"/>
    </source>
</evidence>
<feature type="binding site" evidence="9">
    <location>
        <begin position="518"/>
        <end position="526"/>
    </location>
    <ligand>
        <name>ATP</name>
        <dbReference type="ChEBI" id="CHEBI:30616"/>
    </ligand>
</feature>
<dbReference type="PANTHER" id="PTHR11042">
    <property type="entry name" value="EUKARYOTIC TRANSLATION INITIATION FACTOR 2-ALPHA KINASE EIF2-ALPHA KINASE -RELATED"/>
    <property type="match status" value="1"/>
</dbReference>
<comment type="catalytic activity">
    <reaction evidence="7">
        <text>L-threonyl-[protein] + ATP = O-phospho-L-threonyl-[protein] + ADP + H(+)</text>
        <dbReference type="Rhea" id="RHEA:46608"/>
        <dbReference type="Rhea" id="RHEA-COMP:11060"/>
        <dbReference type="Rhea" id="RHEA-COMP:11605"/>
        <dbReference type="ChEBI" id="CHEBI:15378"/>
        <dbReference type="ChEBI" id="CHEBI:30013"/>
        <dbReference type="ChEBI" id="CHEBI:30616"/>
        <dbReference type="ChEBI" id="CHEBI:61977"/>
        <dbReference type="ChEBI" id="CHEBI:456216"/>
        <dbReference type="EC" id="2.7.11.1"/>
    </reaction>
</comment>
<evidence type="ECO:0000256" key="4">
    <source>
        <dbReference type="ARBA" id="ARBA00022741"/>
    </source>
</evidence>
<organism evidence="13 14">
    <name type="scientific">Trichosporon asahii var. asahii (strain CBS 8904)</name>
    <name type="common">Yeast</name>
    <dbReference type="NCBI Taxonomy" id="1220162"/>
    <lineage>
        <taxon>Eukaryota</taxon>
        <taxon>Fungi</taxon>
        <taxon>Dikarya</taxon>
        <taxon>Basidiomycota</taxon>
        <taxon>Agaricomycotina</taxon>
        <taxon>Tremellomycetes</taxon>
        <taxon>Trichosporonales</taxon>
        <taxon>Trichosporonaceae</taxon>
        <taxon>Trichosporon</taxon>
    </lineage>
</organism>
<name>K1WAX7_TRIAC</name>
<dbReference type="InterPro" id="IPR024435">
    <property type="entry name" value="HisRS-related_dom"/>
</dbReference>
<keyword evidence="3" id="KW-0808">Transferase</keyword>
<dbReference type="GO" id="GO:0000077">
    <property type="term" value="P:DNA damage checkpoint signaling"/>
    <property type="evidence" value="ECO:0007669"/>
    <property type="project" value="InterPro"/>
</dbReference>
<dbReference type="SUPFAM" id="SSF55681">
    <property type="entry name" value="Class II aaRS and biotin synthetases"/>
    <property type="match status" value="1"/>
</dbReference>
<sequence length="1440" mass="161312">MGHGRRAWVVGGGATRNARRPDQREAARSHGQGEPPGSQSQLTALEISRPCPSAVADRADEAEREPYADPHEARSGQGQVARWCTYDLRQNHIPLPKPGEPEPTLMEEMAQREEAQRAAEIAQAEAERERKRAQALEQERLLKERIQLDATRKEERARKVQQAEEKKERDEQLSGLADGELEDRELVLDQPISIDGYVGSWSNWALFGGRREGLWTSYIAEPARSGRDFVKSSTPSVTVLIVDFSRQYYHTSPGKKRIEVMVTEIKRLQSVHSAHVAKVYAVHWCKSPKGWERLAVVIERIPDGGKLPDSQDYITQVLTGLSDLHRQHATQRHLILVSPGAGGDATLKLSGTSYARRIIEYHRSNPFLKLSPEEIDSPYSYTGKRDVWYAGLILLQLLFGRNCLWIYPNLQTLLAHGGVSPFMMELLTGLLNPSHKRRFTVDDALTKLRSPEEETTRRPGRPIPRELAQSSCRANVHQFDLLGKSPVFGKGLAQYFPTTPTGAHPSRYRQDFEEVEFLGKGGFGEVVKARNKLDGRPYAIKKIKLRPEDNVNRVLREVNSLSRVSHQYIVRYYSCWLEEVGPPEPQMFDDMTASTTTSSHVSSEEDIFAVNFDDLSVSRRDQSRSASFPRIRFTAGSSDSDDSDDDDDSNDDEDDDDTDSDDSDGTIPDPSASGQRARGKSGSKAVSVPSRPSGSYTGTTTDDASFQRILYIQMEFVEKPSNILLDTNGNVKIADFGLSTSDPTAGDGIGVMPSSNDIDKTSNIGTSLYIAPEVLVSKSYNEKTGMERVQTLTALRGPEVPFPTSWPVDLKPKQREIISLLLRHDPTMRPQAAQLLAGPLVPSPDKEQKLYDNVITEITNPRSEKYPELIDALFQSHKHQFNIDTRLDDFTYDNDHDDGHHIWLTVVIKRVVDLFQRHGAVDDYLPLLVPETTLLKAFPDLKPVRLLDQNGKFVQLPWSNLLGMARSASRRQLERIKRYVVGRPDTSFDIVSPLRSSVAEAELLEVLDKMVTECQGTSGGAQFDYEFHVSHESVLATILADVPAQCRPRLLKAFRGSPASVSFEARSTLQNIPGLPKSLLADLQNISGAGEFEQVRRTVENSFTSSRRKLAAALDEINTIIKFARACGITRKILFRPTMAKHAEYFRGGFMFELVKRGKHGDVLAFGGRYDSLLEHFKEPARQSLKVYGAGMSIAVDNLTRTVRKQESLVSHRLMTKNREEERSFGLWSPAARLALVGELWKAGIRADLQYDDGRSQDEVIEECKEQNILELSDYLRSAITEQRRIDSSYADGLPLNQKDVLSKAPVEAASKPDAEIKLVLPPEPLTSRPVKGKPVRKHRHVTKAVYYDKAADFAVNVKSSLPVIGVDLSAEMLSAMTLDTAWVRDDDAWRAITHPQLPTSERRYADQVRDAVREHSSSTGGPVWLFSVREARGFLLQIK</sequence>
<evidence type="ECO:0000256" key="3">
    <source>
        <dbReference type="ARBA" id="ARBA00022679"/>
    </source>
</evidence>
<feature type="binding site" evidence="9">
    <location>
        <position position="541"/>
    </location>
    <ligand>
        <name>ATP</name>
        <dbReference type="ChEBI" id="CHEBI:30616"/>
    </ligand>
</feature>
<feature type="compositionally biased region" description="Acidic residues" evidence="11">
    <location>
        <begin position="639"/>
        <end position="664"/>
    </location>
</feature>
<evidence type="ECO:0000256" key="9">
    <source>
        <dbReference type="PIRSR" id="PIRSR000660-2"/>
    </source>
</evidence>
<dbReference type="GO" id="GO:0004694">
    <property type="term" value="F:eukaryotic translation initiation factor 2alpha kinase activity"/>
    <property type="evidence" value="ECO:0007669"/>
    <property type="project" value="InterPro"/>
</dbReference>
<feature type="domain" description="Protein kinase" evidence="12">
    <location>
        <begin position="192"/>
        <end position="453"/>
    </location>
</feature>
<keyword evidence="2" id="KW-0723">Serine/threonine-protein kinase</keyword>
<dbReference type="GO" id="GO:1990625">
    <property type="term" value="P:negative regulation of cytoplasmic translational initiation in response to stress"/>
    <property type="evidence" value="ECO:0007669"/>
    <property type="project" value="TreeGrafter"/>
</dbReference>
<feature type="region of interest" description="Disordered" evidence="11">
    <location>
        <begin position="1"/>
        <end position="80"/>
    </location>
</feature>
<dbReference type="Proteomes" id="UP000006757">
    <property type="component" value="Unassembled WGS sequence"/>
</dbReference>
<dbReference type="Pfam" id="PF00069">
    <property type="entry name" value="Pkinase"/>
    <property type="match status" value="2"/>
</dbReference>
<dbReference type="InterPro" id="IPR011009">
    <property type="entry name" value="Kinase-like_dom_sf"/>
</dbReference>
<evidence type="ECO:0000256" key="11">
    <source>
        <dbReference type="SAM" id="MobiDB-lite"/>
    </source>
</evidence>
<dbReference type="HOGENOM" id="CLU_001222_2_0_1"/>
<reference evidence="13 14" key="1">
    <citation type="journal article" date="2012" name="Eukaryot. Cell">
        <title>Genome sequence of the Trichosporon asahii environmental strain CBS 8904.</title>
        <authorList>
            <person name="Yang R.Y."/>
            <person name="Li H.T."/>
            <person name="Zhu H."/>
            <person name="Zhou G.P."/>
            <person name="Wang M."/>
            <person name="Wang L."/>
        </authorList>
    </citation>
    <scope>NUCLEOTIDE SEQUENCE [LARGE SCALE GENOMIC DNA]</scope>
    <source>
        <strain evidence="13 14">CBS 8904</strain>
    </source>
</reference>
<keyword evidence="4 9" id="KW-0547">Nucleotide-binding</keyword>
<evidence type="ECO:0000256" key="6">
    <source>
        <dbReference type="ARBA" id="ARBA00022840"/>
    </source>
</evidence>
<dbReference type="InParanoid" id="K1WAX7"/>
<dbReference type="FunCoup" id="K1WAX7">
    <property type="interactions" value="472"/>
</dbReference>
<dbReference type="eggNOG" id="KOG1035">
    <property type="taxonomic scope" value="Eukaryota"/>
</dbReference>
<evidence type="ECO:0000256" key="1">
    <source>
        <dbReference type="ARBA" id="ARBA00012513"/>
    </source>
</evidence>
<dbReference type="Pfam" id="PF12745">
    <property type="entry name" value="HGTP_anticodon2"/>
    <property type="match status" value="1"/>
</dbReference>
<feature type="compositionally biased region" description="Polar residues" evidence="11">
    <location>
        <begin position="690"/>
        <end position="700"/>
    </location>
</feature>
<dbReference type="InterPro" id="IPR050339">
    <property type="entry name" value="CC_SR_Kinase"/>
</dbReference>
<gene>
    <name evidence="13" type="ORF">A1Q2_06906</name>
</gene>
<comment type="caution">
    <text evidence="13">The sequence shown here is derived from an EMBL/GenBank/DDBJ whole genome shotgun (WGS) entry which is preliminary data.</text>
</comment>
<dbReference type="Gene3D" id="1.10.510.10">
    <property type="entry name" value="Transferase(Phosphotransferase) domain 1"/>
    <property type="match status" value="2"/>
</dbReference>
<proteinExistence type="predicted"/>
<feature type="compositionally biased region" description="Basic and acidic residues" evidence="11">
    <location>
        <begin position="57"/>
        <end position="74"/>
    </location>
</feature>
<feature type="region of interest" description="Disordered" evidence="11">
    <location>
        <begin position="619"/>
        <end position="700"/>
    </location>
</feature>
<keyword evidence="14" id="KW-1185">Reference proteome</keyword>
<dbReference type="PANTHER" id="PTHR11042:SF136">
    <property type="entry name" value="EIF-2-ALPHA KINASE GCN2"/>
    <property type="match status" value="1"/>
</dbReference>
<dbReference type="GO" id="GO:0005634">
    <property type="term" value="C:nucleus"/>
    <property type="evidence" value="ECO:0007669"/>
    <property type="project" value="TreeGrafter"/>
</dbReference>
<dbReference type="EMBL" id="AMBO01000381">
    <property type="protein sequence ID" value="EKC98803.1"/>
    <property type="molecule type" value="Genomic_DNA"/>
</dbReference>
<feature type="region of interest" description="Disordered" evidence="11">
    <location>
        <begin position="113"/>
        <end position="132"/>
    </location>
</feature>
<evidence type="ECO:0000256" key="7">
    <source>
        <dbReference type="ARBA" id="ARBA00047899"/>
    </source>
</evidence>
<dbReference type="Gene3D" id="3.30.930.10">
    <property type="entry name" value="Bira Bifunctional Protein, Domain 2"/>
    <property type="match status" value="1"/>
</dbReference>
<evidence type="ECO:0000256" key="10">
    <source>
        <dbReference type="PROSITE-ProRule" id="PRU10141"/>
    </source>
</evidence>
<evidence type="ECO:0000256" key="5">
    <source>
        <dbReference type="ARBA" id="ARBA00022777"/>
    </source>
</evidence>
<dbReference type="PROSITE" id="PS50011">
    <property type="entry name" value="PROTEIN_KINASE_DOM"/>
    <property type="match status" value="2"/>
</dbReference>
<dbReference type="InterPro" id="IPR000719">
    <property type="entry name" value="Prot_kinase_dom"/>
</dbReference>
<dbReference type="PROSITE" id="PS00107">
    <property type="entry name" value="PROTEIN_KINASE_ATP"/>
    <property type="match status" value="1"/>
</dbReference>
<evidence type="ECO:0000256" key="2">
    <source>
        <dbReference type="ARBA" id="ARBA00022527"/>
    </source>
</evidence>
<feature type="binding site" evidence="10">
    <location>
        <position position="542"/>
    </location>
    <ligand>
        <name>ATP</name>
        <dbReference type="ChEBI" id="CHEBI:30616"/>
    </ligand>
</feature>
<dbReference type="OMA" id="IKRYHIT"/>
<feature type="compositionally biased region" description="Basic and acidic residues" evidence="11">
    <location>
        <begin position="19"/>
        <end position="28"/>
    </location>
</feature>
<evidence type="ECO:0000313" key="13">
    <source>
        <dbReference type="EMBL" id="EKC98803.1"/>
    </source>
</evidence>
<feature type="domain" description="Protein kinase" evidence="12">
    <location>
        <begin position="512"/>
        <end position="882"/>
    </location>
</feature>
<feature type="compositionally biased region" description="Basic and acidic residues" evidence="11">
    <location>
        <begin position="152"/>
        <end position="172"/>
    </location>
</feature>
<dbReference type="EC" id="2.7.11.1" evidence="1"/>
<dbReference type="GO" id="GO:0005524">
    <property type="term" value="F:ATP binding"/>
    <property type="evidence" value="ECO:0007669"/>
    <property type="project" value="UniProtKB-UniRule"/>
</dbReference>
<dbReference type="GO" id="GO:0005829">
    <property type="term" value="C:cytosol"/>
    <property type="evidence" value="ECO:0007669"/>
    <property type="project" value="TreeGrafter"/>
</dbReference>
<dbReference type="Pfam" id="PF13393">
    <property type="entry name" value="tRNA-synt_His"/>
    <property type="match status" value="1"/>
</dbReference>
<evidence type="ECO:0000259" key="12">
    <source>
        <dbReference type="PROSITE" id="PS50011"/>
    </source>
</evidence>
<dbReference type="InterPro" id="IPR017441">
    <property type="entry name" value="Protein_kinase_ATP_BS"/>
</dbReference>
<keyword evidence="6 9" id="KW-0067">ATP-binding</keyword>
<evidence type="ECO:0000313" key="14">
    <source>
        <dbReference type="Proteomes" id="UP000006757"/>
    </source>
</evidence>
<protein>
    <recommendedName>
        <fullName evidence="1">non-specific serine/threonine protein kinase</fullName>
        <ecNumber evidence="1">2.7.11.1</ecNumber>
    </recommendedName>
</protein>
<dbReference type="OrthoDB" id="341578at2759"/>
<dbReference type="InterPro" id="IPR041715">
    <property type="entry name" value="HisRS-like_core"/>
</dbReference>
<keyword evidence="5" id="KW-0418">Kinase</keyword>